<accession>A0A383S0E9</accession>
<keyword evidence="1" id="KW-1133">Transmembrane helix</keyword>
<name>A0A383S0E9_9PSED</name>
<protein>
    <submittedName>
        <fullName evidence="2">Uncharacterized protein</fullName>
    </submittedName>
</protein>
<organism evidence="2 3">
    <name type="scientific">Pseudomonas reidholzensis</name>
    <dbReference type="NCBI Taxonomy" id="1785162"/>
    <lineage>
        <taxon>Bacteria</taxon>
        <taxon>Pseudomonadati</taxon>
        <taxon>Pseudomonadota</taxon>
        <taxon>Gammaproteobacteria</taxon>
        <taxon>Pseudomonadales</taxon>
        <taxon>Pseudomonadaceae</taxon>
        <taxon>Pseudomonas</taxon>
    </lineage>
</organism>
<dbReference type="EMBL" id="UNOZ01000031">
    <property type="protein sequence ID" value="SYX92171.1"/>
    <property type="molecule type" value="Genomic_DNA"/>
</dbReference>
<dbReference type="Proteomes" id="UP000263595">
    <property type="component" value="Unassembled WGS sequence"/>
</dbReference>
<dbReference type="AlphaFoldDB" id="A0A383S0E9"/>
<evidence type="ECO:0000313" key="3">
    <source>
        <dbReference type="Proteomes" id="UP000263595"/>
    </source>
</evidence>
<evidence type="ECO:0000256" key="1">
    <source>
        <dbReference type="SAM" id="Phobius"/>
    </source>
</evidence>
<feature type="transmembrane region" description="Helical" evidence="1">
    <location>
        <begin position="64"/>
        <end position="84"/>
    </location>
</feature>
<proteinExistence type="predicted"/>
<keyword evidence="3" id="KW-1185">Reference proteome</keyword>
<keyword evidence="1" id="KW-0812">Transmembrane</keyword>
<keyword evidence="1" id="KW-0472">Membrane</keyword>
<reference evidence="3" key="1">
    <citation type="submission" date="2018-08" db="EMBL/GenBank/DDBJ databases">
        <authorList>
            <person name="Blom J."/>
        </authorList>
    </citation>
    <scope>NUCLEOTIDE SEQUENCE [LARGE SCALE GENOMIC DNA]</scope>
    <source>
        <strain evidence="3">CCOS 865</strain>
    </source>
</reference>
<evidence type="ECO:0000313" key="2">
    <source>
        <dbReference type="EMBL" id="SYX92171.1"/>
    </source>
</evidence>
<gene>
    <name evidence="2" type="ORF">CCOS865_04456</name>
</gene>
<sequence length="89" mass="9420">MRDRLGGIEVSLGRIEATLDGLRTDVFPNLASKADLVSETGTLNQSVANFRTDLTRTEGSMIKWFLATAVILSGGIGAIAFGLARSVAH</sequence>